<dbReference type="Pfam" id="PF00069">
    <property type="entry name" value="Pkinase"/>
    <property type="match status" value="1"/>
</dbReference>
<keyword evidence="2" id="KW-0808">Transferase</keyword>
<evidence type="ECO:0000256" key="5">
    <source>
        <dbReference type="ARBA" id="ARBA00022840"/>
    </source>
</evidence>
<keyword evidence="6" id="KW-0812">Transmembrane</keyword>
<dbReference type="PROSITE" id="PS50011">
    <property type="entry name" value="PROTEIN_KINASE_DOM"/>
    <property type="match status" value="1"/>
</dbReference>
<dbReference type="AlphaFoldDB" id="A0A137NR73"/>
<evidence type="ECO:0000313" key="9">
    <source>
        <dbReference type="Proteomes" id="UP000070444"/>
    </source>
</evidence>
<reference evidence="8 9" key="1">
    <citation type="journal article" date="2015" name="Genome Biol. Evol.">
        <title>Phylogenomic analyses indicate that early fungi evolved digesting cell walls of algal ancestors of land plants.</title>
        <authorList>
            <person name="Chang Y."/>
            <person name="Wang S."/>
            <person name="Sekimoto S."/>
            <person name="Aerts A.L."/>
            <person name="Choi C."/>
            <person name="Clum A."/>
            <person name="LaButti K.M."/>
            <person name="Lindquist E.A."/>
            <person name="Yee Ngan C."/>
            <person name="Ohm R.A."/>
            <person name="Salamov A.A."/>
            <person name="Grigoriev I.V."/>
            <person name="Spatafora J.W."/>
            <person name="Berbee M.L."/>
        </authorList>
    </citation>
    <scope>NUCLEOTIDE SEQUENCE [LARGE SCALE GENOMIC DNA]</scope>
    <source>
        <strain evidence="8 9">NRRL 28638</strain>
    </source>
</reference>
<evidence type="ECO:0000256" key="6">
    <source>
        <dbReference type="SAM" id="Phobius"/>
    </source>
</evidence>
<keyword evidence="4" id="KW-0418">Kinase</keyword>
<keyword evidence="3" id="KW-0547">Nucleotide-binding</keyword>
<keyword evidence="5" id="KW-0067">ATP-binding</keyword>
<protein>
    <recommendedName>
        <fullName evidence="7">Protein kinase domain-containing protein</fullName>
    </recommendedName>
</protein>
<gene>
    <name evidence="8" type="ORF">CONCODRAFT_13250</name>
</gene>
<dbReference type="OrthoDB" id="1732493at2759"/>
<dbReference type="InterPro" id="IPR011009">
    <property type="entry name" value="Kinase-like_dom_sf"/>
</dbReference>
<sequence>MSKKGTSGALKPATCEKFKENLLEEINFCHESRIIHRDFNPLNLLIDSHRNLKISDSGLAISFGIPVITFSCEVVTLWYRSPAYY</sequence>
<dbReference type="PANTHER" id="PTHR24056:SF46">
    <property type="entry name" value="CYCLIN-DEPENDENT KINASE 5"/>
    <property type="match status" value="1"/>
</dbReference>
<organism evidence="8 9">
    <name type="scientific">Conidiobolus coronatus (strain ATCC 28846 / CBS 209.66 / NRRL 28638)</name>
    <name type="common">Delacroixia coronata</name>
    <dbReference type="NCBI Taxonomy" id="796925"/>
    <lineage>
        <taxon>Eukaryota</taxon>
        <taxon>Fungi</taxon>
        <taxon>Fungi incertae sedis</taxon>
        <taxon>Zoopagomycota</taxon>
        <taxon>Entomophthoromycotina</taxon>
        <taxon>Entomophthoromycetes</taxon>
        <taxon>Entomophthorales</taxon>
        <taxon>Ancylistaceae</taxon>
        <taxon>Conidiobolus</taxon>
    </lineage>
</organism>
<dbReference type="STRING" id="796925.A0A137NR73"/>
<dbReference type="Proteomes" id="UP000070444">
    <property type="component" value="Unassembled WGS sequence"/>
</dbReference>
<name>A0A137NR73_CONC2</name>
<evidence type="ECO:0000259" key="7">
    <source>
        <dbReference type="PROSITE" id="PS50011"/>
    </source>
</evidence>
<dbReference type="InterPro" id="IPR000719">
    <property type="entry name" value="Prot_kinase_dom"/>
</dbReference>
<accession>A0A137NR73</accession>
<feature type="domain" description="Protein kinase" evidence="7">
    <location>
        <begin position="1"/>
        <end position="85"/>
    </location>
</feature>
<keyword evidence="6" id="KW-1133">Transmembrane helix</keyword>
<evidence type="ECO:0000313" key="8">
    <source>
        <dbReference type="EMBL" id="KXN65235.1"/>
    </source>
</evidence>
<dbReference type="GO" id="GO:0005737">
    <property type="term" value="C:cytoplasm"/>
    <property type="evidence" value="ECO:0007669"/>
    <property type="project" value="TreeGrafter"/>
</dbReference>
<keyword evidence="6" id="KW-0472">Membrane</keyword>
<dbReference type="GO" id="GO:0004693">
    <property type="term" value="F:cyclin-dependent protein serine/threonine kinase activity"/>
    <property type="evidence" value="ECO:0007669"/>
    <property type="project" value="TreeGrafter"/>
</dbReference>
<dbReference type="GO" id="GO:0005634">
    <property type="term" value="C:nucleus"/>
    <property type="evidence" value="ECO:0007669"/>
    <property type="project" value="TreeGrafter"/>
</dbReference>
<dbReference type="InterPro" id="IPR050108">
    <property type="entry name" value="CDK"/>
</dbReference>
<dbReference type="GO" id="GO:0005524">
    <property type="term" value="F:ATP binding"/>
    <property type="evidence" value="ECO:0007669"/>
    <property type="project" value="UniProtKB-KW"/>
</dbReference>
<evidence type="ECO:0000256" key="1">
    <source>
        <dbReference type="ARBA" id="ARBA00022527"/>
    </source>
</evidence>
<proteinExistence type="predicted"/>
<evidence type="ECO:0000256" key="3">
    <source>
        <dbReference type="ARBA" id="ARBA00022741"/>
    </source>
</evidence>
<keyword evidence="9" id="KW-1185">Reference proteome</keyword>
<keyword evidence="1" id="KW-0723">Serine/threonine-protein kinase</keyword>
<dbReference type="PANTHER" id="PTHR24056">
    <property type="entry name" value="CELL DIVISION PROTEIN KINASE"/>
    <property type="match status" value="1"/>
</dbReference>
<dbReference type="Gene3D" id="1.10.510.10">
    <property type="entry name" value="Transferase(Phosphotransferase) domain 1"/>
    <property type="match status" value="1"/>
</dbReference>
<dbReference type="EMBL" id="KQ964938">
    <property type="protein sequence ID" value="KXN65235.1"/>
    <property type="molecule type" value="Genomic_DNA"/>
</dbReference>
<feature type="transmembrane region" description="Helical" evidence="6">
    <location>
        <begin position="59"/>
        <end position="79"/>
    </location>
</feature>
<evidence type="ECO:0000256" key="2">
    <source>
        <dbReference type="ARBA" id="ARBA00022679"/>
    </source>
</evidence>
<dbReference type="SUPFAM" id="SSF56112">
    <property type="entry name" value="Protein kinase-like (PK-like)"/>
    <property type="match status" value="1"/>
</dbReference>
<evidence type="ECO:0000256" key="4">
    <source>
        <dbReference type="ARBA" id="ARBA00022777"/>
    </source>
</evidence>